<sequence>MAAVQAAMDQVFGAEYVSLHIRRSNRVAFKLYTSTLGYQIHDIEAKYYADGEDAFDLRKPLWQPQPKKHHHHHHHGPGMFFCVLENGKEQLACLSCTGYVLRDQNSQKTTVKSVTHNCTHHGDVQETPYMCVGEDIDDLEYTPKPEFEGYFSVKKVQTELDLLKAWFSQMQEVKRVIYVTYNGDFFDWPFLEKRAAHHGIKMNEGECRAKFSCHLDCFAWVKRDSYLPQGSQGLKAVTKAKLGYDPLEVNPEDMVHFAMEQPQVLIWDVEAQPNRHVVLGASEYRPDLCTEC</sequence>
<dbReference type="PANTHER" id="PTHR10670:SF0">
    <property type="entry name" value="DNA POLYMERASE EPSILON CATALYTIC SUBUNIT A"/>
    <property type="match status" value="1"/>
</dbReference>
<accession>A0A3L6DB87</accession>
<name>A0A3L6DB87_MAIZE</name>
<dbReference type="GO" id="GO:0003887">
    <property type="term" value="F:DNA-directed DNA polymerase activity"/>
    <property type="evidence" value="ECO:0007669"/>
    <property type="project" value="InterPro"/>
</dbReference>
<dbReference type="GO" id="GO:0006260">
    <property type="term" value="P:DNA replication"/>
    <property type="evidence" value="ECO:0007669"/>
    <property type="project" value="InterPro"/>
</dbReference>
<dbReference type="GO" id="GO:0003677">
    <property type="term" value="F:DNA binding"/>
    <property type="evidence" value="ECO:0007669"/>
    <property type="project" value="InterPro"/>
</dbReference>
<protein>
    <submittedName>
        <fullName evidence="2">DNA polymerase epsilon catalytic subunit A</fullName>
    </submittedName>
</protein>
<proteinExistence type="predicted"/>
<dbReference type="SUPFAM" id="SSF55729">
    <property type="entry name" value="Acyl-CoA N-acyltransferases (Nat)"/>
    <property type="match status" value="1"/>
</dbReference>
<comment type="caution">
    <text evidence="2">The sequence shown here is derived from an EMBL/GenBank/DDBJ whole genome shotgun (WGS) entry which is preliminary data.</text>
</comment>
<dbReference type="InterPro" id="IPR012337">
    <property type="entry name" value="RNaseH-like_sf"/>
</dbReference>
<reference evidence="2" key="1">
    <citation type="journal article" date="2018" name="Nat. Genet.">
        <title>Extensive intraspecific gene order and gene structural variations between Mo17 and other maize genomes.</title>
        <authorList>
            <person name="Sun S."/>
            <person name="Zhou Y."/>
            <person name="Chen J."/>
            <person name="Shi J."/>
            <person name="Zhao H."/>
            <person name="Zhao H."/>
            <person name="Song W."/>
            <person name="Zhang M."/>
            <person name="Cui Y."/>
            <person name="Dong X."/>
            <person name="Liu H."/>
            <person name="Ma X."/>
            <person name="Jiao Y."/>
            <person name="Wang B."/>
            <person name="Wei X."/>
            <person name="Stein J.C."/>
            <person name="Glaubitz J.C."/>
            <person name="Lu F."/>
            <person name="Yu G."/>
            <person name="Liang C."/>
            <person name="Fengler K."/>
            <person name="Li B."/>
            <person name="Rafalski A."/>
            <person name="Schnable P.S."/>
            <person name="Ware D.H."/>
            <person name="Buckler E.S."/>
            <person name="Lai J."/>
        </authorList>
    </citation>
    <scope>NUCLEOTIDE SEQUENCE [LARGE SCALE GENOMIC DNA]</scope>
    <source>
        <tissue evidence="2">Seedling</tissue>
    </source>
</reference>
<feature type="domain" description="N-acetyltransferase" evidence="1">
    <location>
        <begin position="1"/>
        <end position="62"/>
    </location>
</feature>
<gene>
    <name evidence="2" type="primary">POL2A_1</name>
    <name evidence="2" type="ORF">Zm00014a_026801</name>
</gene>
<dbReference type="GO" id="GO:0006281">
    <property type="term" value="P:DNA repair"/>
    <property type="evidence" value="ECO:0007669"/>
    <property type="project" value="InterPro"/>
</dbReference>
<evidence type="ECO:0000259" key="1">
    <source>
        <dbReference type="PROSITE" id="PS51186"/>
    </source>
</evidence>
<evidence type="ECO:0000313" key="2">
    <source>
        <dbReference type="EMBL" id="PWZ04861.1"/>
    </source>
</evidence>
<organism evidence="2">
    <name type="scientific">Zea mays</name>
    <name type="common">Maize</name>
    <dbReference type="NCBI Taxonomy" id="4577"/>
    <lineage>
        <taxon>Eukaryota</taxon>
        <taxon>Viridiplantae</taxon>
        <taxon>Streptophyta</taxon>
        <taxon>Embryophyta</taxon>
        <taxon>Tracheophyta</taxon>
        <taxon>Spermatophyta</taxon>
        <taxon>Magnoliopsida</taxon>
        <taxon>Liliopsida</taxon>
        <taxon>Poales</taxon>
        <taxon>Poaceae</taxon>
        <taxon>PACMAD clade</taxon>
        <taxon>Panicoideae</taxon>
        <taxon>Andropogonodae</taxon>
        <taxon>Andropogoneae</taxon>
        <taxon>Tripsacinae</taxon>
        <taxon>Zea</taxon>
    </lineage>
</organism>
<dbReference type="GO" id="GO:0008622">
    <property type="term" value="C:epsilon DNA polymerase complex"/>
    <property type="evidence" value="ECO:0007669"/>
    <property type="project" value="InterPro"/>
</dbReference>
<dbReference type="EMBL" id="NCVQ01000010">
    <property type="protein sequence ID" value="PWZ04861.1"/>
    <property type="molecule type" value="Genomic_DNA"/>
</dbReference>
<dbReference type="Proteomes" id="UP000251960">
    <property type="component" value="Chromosome 9"/>
</dbReference>
<dbReference type="InterPro" id="IPR006133">
    <property type="entry name" value="DNA-dir_DNA_pol_B_exonuc"/>
</dbReference>
<dbReference type="InterPro" id="IPR000182">
    <property type="entry name" value="GNAT_dom"/>
</dbReference>
<dbReference type="InterPro" id="IPR016181">
    <property type="entry name" value="Acyl_CoA_acyltransferase"/>
</dbReference>
<dbReference type="Gene3D" id="3.40.630.30">
    <property type="match status" value="1"/>
</dbReference>
<dbReference type="PROSITE" id="PS51186">
    <property type="entry name" value="GNAT"/>
    <property type="match status" value="1"/>
</dbReference>
<dbReference type="GO" id="GO:0016747">
    <property type="term" value="F:acyltransferase activity, transferring groups other than amino-acyl groups"/>
    <property type="evidence" value="ECO:0007669"/>
    <property type="project" value="InterPro"/>
</dbReference>
<dbReference type="PANTHER" id="PTHR10670">
    <property type="entry name" value="DNA POLYMERASE EPSILON CATALYTIC SUBUNIT A"/>
    <property type="match status" value="1"/>
</dbReference>
<dbReference type="AlphaFoldDB" id="A0A3L6DB87"/>
<dbReference type="Gene3D" id="3.30.420.10">
    <property type="entry name" value="Ribonuclease H-like superfamily/Ribonuclease H"/>
    <property type="match status" value="1"/>
</dbReference>
<dbReference type="SUPFAM" id="SSF53098">
    <property type="entry name" value="Ribonuclease H-like"/>
    <property type="match status" value="1"/>
</dbReference>
<dbReference type="Pfam" id="PF03104">
    <property type="entry name" value="DNA_pol_B_exo1"/>
    <property type="match status" value="1"/>
</dbReference>
<dbReference type="InterPro" id="IPR029703">
    <property type="entry name" value="POL2"/>
</dbReference>
<dbReference type="InterPro" id="IPR036397">
    <property type="entry name" value="RNaseH_sf"/>
</dbReference>
<dbReference type="ExpressionAtlas" id="A0A3L6DB87">
    <property type="expression patterns" value="baseline and differential"/>
</dbReference>